<evidence type="ECO:0000256" key="2">
    <source>
        <dbReference type="ARBA" id="ARBA00022801"/>
    </source>
</evidence>
<evidence type="ECO:0000259" key="3">
    <source>
        <dbReference type="Pfam" id="PF12697"/>
    </source>
</evidence>
<reference evidence="4 5" key="1">
    <citation type="journal article" date="2019" name="Appl. Microbiol. Biotechnol.">
        <title>Genome sequence of Isaria javanica and comparative genome analysis insights into family S53 peptidase evolution in fungal entomopathogens.</title>
        <authorList>
            <person name="Lin R."/>
            <person name="Zhang X."/>
            <person name="Xin B."/>
            <person name="Zou M."/>
            <person name="Gao Y."/>
            <person name="Qin F."/>
            <person name="Hu Q."/>
            <person name="Xie B."/>
            <person name="Cheng X."/>
        </authorList>
    </citation>
    <scope>NUCLEOTIDE SEQUENCE [LARGE SCALE GENOMIC DNA]</scope>
    <source>
        <strain evidence="4 5">IJ1G</strain>
    </source>
</reference>
<dbReference type="InterPro" id="IPR050266">
    <property type="entry name" value="AB_hydrolase_sf"/>
</dbReference>
<dbReference type="InterPro" id="IPR000073">
    <property type="entry name" value="AB_hydrolase_1"/>
</dbReference>
<dbReference type="OrthoDB" id="190201at2759"/>
<dbReference type="EMBL" id="SPUK01000003">
    <property type="protein sequence ID" value="TQV98226.1"/>
    <property type="molecule type" value="Genomic_DNA"/>
</dbReference>
<dbReference type="InterPro" id="IPR005945">
    <property type="entry name" value="Pro_imino_pep"/>
</dbReference>
<dbReference type="PIRSF" id="PIRSF005539">
    <property type="entry name" value="Pept_S33_TRI_F1"/>
    <property type="match status" value="1"/>
</dbReference>
<gene>
    <name evidence="4" type="ORF">IF1G_02306</name>
</gene>
<organism evidence="4 5">
    <name type="scientific">Cordyceps javanica</name>
    <dbReference type="NCBI Taxonomy" id="43265"/>
    <lineage>
        <taxon>Eukaryota</taxon>
        <taxon>Fungi</taxon>
        <taxon>Dikarya</taxon>
        <taxon>Ascomycota</taxon>
        <taxon>Pezizomycotina</taxon>
        <taxon>Sordariomycetes</taxon>
        <taxon>Hypocreomycetidae</taxon>
        <taxon>Hypocreales</taxon>
        <taxon>Cordycipitaceae</taxon>
        <taxon>Cordyceps</taxon>
    </lineage>
</organism>
<sequence>MLLQTVEGKAPFIVPGLAKPCETWYRVVGDLANPACTPLVVLHGGPGACHDYLLPLTDLSSSSSSSSAAVPLIFYDQLGNGRSTHLPEKNGDEAFWTVDLFRAELDNLLRHLGLLATDDGGGGRGRPFDVYGHSWGGMLAAEWAAATGTSTASTRNLRRLVIASSLASMDAWRVGITALRSRMPPAERAVLDRADETGDYASAEYEAAMDVFYQRHLSLARPWPAPEVRAALDWFAKDPTTYGTMYGPSELAITGSLRNWNIVPQLHKIAVPTLLINGAEDEAQDVAMQPFFDYMPHVKWVTLDKAAHFSHVDQREKHMQHVGAFLAAT</sequence>
<accession>A0A545W6E1</accession>
<dbReference type="AlphaFoldDB" id="A0A545W6E1"/>
<dbReference type="SUPFAM" id="SSF53474">
    <property type="entry name" value="alpha/beta-Hydrolases"/>
    <property type="match status" value="1"/>
</dbReference>
<comment type="similarity">
    <text evidence="1">Belongs to the peptidase S33 family.</text>
</comment>
<comment type="caution">
    <text evidence="4">The sequence shown here is derived from an EMBL/GenBank/DDBJ whole genome shotgun (WGS) entry which is preliminary data.</text>
</comment>
<proteinExistence type="inferred from homology"/>
<evidence type="ECO:0000256" key="1">
    <source>
        <dbReference type="ARBA" id="ARBA00010088"/>
    </source>
</evidence>
<name>A0A545W6E1_9HYPO</name>
<dbReference type="Pfam" id="PF12697">
    <property type="entry name" value="Abhydrolase_6"/>
    <property type="match status" value="1"/>
</dbReference>
<feature type="domain" description="AB hydrolase-1" evidence="3">
    <location>
        <begin position="39"/>
        <end position="315"/>
    </location>
</feature>
<dbReference type="NCBIfam" id="TIGR01250">
    <property type="entry name" value="pro_imino_pep_2"/>
    <property type="match status" value="1"/>
</dbReference>
<dbReference type="PANTHER" id="PTHR43798">
    <property type="entry name" value="MONOACYLGLYCEROL LIPASE"/>
    <property type="match status" value="1"/>
</dbReference>
<dbReference type="STRING" id="43265.A0A545W6E1"/>
<keyword evidence="2" id="KW-0378">Hydrolase</keyword>
<dbReference type="GO" id="GO:0006508">
    <property type="term" value="P:proteolysis"/>
    <property type="evidence" value="ECO:0007669"/>
    <property type="project" value="InterPro"/>
</dbReference>
<evidence type="ECO:0000313" key="4">
    <source>
        <dbReference type="EMBL" id="TQV98226.1"/>
    </source>
</evidence>
<protein>
    <submittedName>
        <fullName evidence="4">Proline-specific peptidase protein</fullName>
    </submittedName>
</protein>
<keyword evidence="5" id="KW-1185">Reference proteome</keyword>
<dbReference type="PRINTS" id="PR00793">
    <property type="entry name" value="PROAMNOPTASE"/>
</dbReference>
<dbReference type="GO" id="GO:0016020">
    <property type="term" value="C:membrane"/>
    <property type="evidence" value="ECO:0007669"/>
    <property type="project" value="TreeGrafter"/>
</dbReference>
<dbReference type="InterPro" id="IPR002410">
    <property type="entry name" value="Peptidase_S33"/>
</dbReference>
<dbReference type="PANTHER" id="PTHR43798:SF33">
    <property type="entry name" value="HYDROLASE, PUTATIVE (AFU_ORTHOLOGUE AFUA_2G14860)-RELATED"/>
    <property type="match status" value="1"/>
</dbReference>
<dbReference type="GO" id="GO:0008233">
    <property type="term" value="F:peptidase activity"/>
    <property type="evidence" value="ECO:0007669"/>
    <property type="project" value="InterPro"/>
</dbReference>
<dbReference type="InterPro" id="IPR029058">
    <property type="entry name" value="AB_hydrolase_fold"/>
</dbReference>
<evidence type="ECO:0000313" key="5">
    <source>
        <dbReference type="Proteomes" id="UP000315783"/>
    </source>
</evidence>
<dbReference type="Gene3D" id="3.40.50.1820">
    <property type="entry name" value="alpha/beta hydrolase"/>
    <property type="match status" value="1"/>
</dbReference>
<dbReference type="Proteomes" id="UP000315783">
    <property type="component" value="Unassembled WGS sequence"/>
</dbReference>